<keyword evidence="4 7" id="KW-0732">Signal</keyword>
<keyword evidence="6" id="KW-0106">Calcium</keyword>
<evidence type="ECO:0000256" key="2">
    <source>
        <dbReference type="ARBA" id="ARBA00008779"/>
    </source>
</evidence>
<gene>
    <name evidence="9" type="ORF">ABS311_03640</name>
</gene>
<dbReference type="PANTHER" id="PTHR42693:SF42">
    <property type="entry name" value="ARYLSULFATASE G"/>
    <property type="match status" value="1"/>
</dbReference>
<comment type="caution">
    <text evidence="9">The sequence shown here is derived from an EMBL/GenBank/DDBJ whole genome shotgun (WGS) entry which is preliminary data.</text>
</comment>
<comment type="similarity">
    <text evidence="2">Belongs to the sulfatase family.</text>
</comment>
<sequence>MKQVKKQLFSGILIFACMAMQVAVAANDQEHGLQSKPNFVFILSDDQSFNTLKNMGNTEIVAPNINELAAQGVTFSHAYNMGAWNGAVCLASRAMLNSGRALWNAKALEDKQFHQQRRETTWANLMRKAGYQTYFTGKWHVHLPAQKVFTYTRNVRPGMPADGWNHAKMIENFNLLKAGKYSHYREFMPIGYLRPIQGQVDKWSPTDPKFAGFYQGGTHWSEVVKQDAVKFINQASKQDAPFFMYLAFNAPHEQVDLANDNDQQKRIKKLFAALTKLQKNMNDPLPLKWRPKHSAKIIF</sequence>
<dbReference type="RefSeq" id="WP_350400741.1">
    <property type="nucleotide sequence ID" value="NZ_JBELOE010000078.1"/>
</dbReference>
<proteinExistence type="inferred from homology"/>
<evidence type="ECO:0000256" key="3">
    <source>
        <dbReference type="ARBA" id="ARBA00022723"/>
    </source>
</evidence>
<dbReference type="PROSITE" id="PS51257">
    <property type="entry name" value="PROKAR_LIPOPROTEIN"/>
    <property type="match status" value="1"/>
</dbReference>
<dbReference type="Gene3D" id="3.40.720.10">
    <property type="entry name" value="Alkaline Phosphatase, subunit A"/>
    <property type="match status" value="1"/>
</dbReference>
<dbReference type="Proteomes" id="UP001467690">
    <property type="component" value="Unassembled WGS sequence"/>
</dbReference>
<dbReference type="InterPro" id="IPR050738">
    <property type="entry name" value="Sulfatase"/>
</dbReference>
<feature type="domain" description="Sulfatase N-terminal" evidence="8">
    <location>
        <begin position="37"/>
        <end position="256"/>
    </location>
</feature>
<dbReference type="InterPro" id="IPR017850">
    <property type="entry name" value="Alkaline_phosphatase_core_sf"/>
</dbReference>
<evidence type="ECO:0000313" key="9">
    <source>
        <dbReference type="EMBL" id="MER2490974.1"/>
    </source>
</evidence>
<reference evidence="9 10" key="1">
    <citation type="submission" date="2024-06" db="EMBL/GenBank/DDBJ databases">
        <authorList>
            <person name="Chen R.Y."/>
        </authorList>
    </citation>
    <scope>NUCLEOTIDE SEQUENCE [LARGE SCALE GENOMIC DNA]</scope>
    <source>
        <strain evidence="9 10">D2</strain>
    </source>
</reference>
<evidence type="ECO:0000313" key="10">
    <source>
        <dbReference type="Proteomes" id="UP001467690"/>
    </source>
</evidence>
<protein>
    <submittedName>
        <fullName evidence="9">Sulfatase-like hydrolase/transferase</fullName>
    </submittedName>
</protein>
<dbReference type="PANTHER" id="PTHR42693">
    <property type="entry name" value="ARYLSULFATASE FAMILY MEMBER"/>
    <property type="match status" value="1"/>
</dbReference>
<dbReference type="Pfam" id="PF00884">
    <property type="entry name" value="Sulfatase"/>
    <property type="match status" value="1"/>
</dbReference>
<evidence type="ECO:0000259" key="8">
    <source>
        <dbReference type="Pfam" id="PF00884"/>
    </source>
</evidence>
<organism evidence="9 10">
    <name type="scientific">Catenovulum sediminis</name>
    <dbReference type="NCBI Taxonomy" id="1740262"/>
    <lineage>
        <taxon>Bacteria</taxon>
        <taxon>Pseudomonadati</taxon>
        <taxon>Pseudomonadota</taxon>
        <taxon>Gammaproteobacteria</taxon>
        <taxon>Alteromonadales</taxon>
        <taxon>Alteromonadaceae</taxon>
        <taxon>Catenovulum</taxon>
    </lineage>
</organism>
<comment type="cofactor">
    <cofactor evidence="1">
        <name>Ca(2+)</name>
        <dbReference type="ChEBI" id="CHEBI:29108"/>
    </cofactor>
</comment>
<feature type="chain" id="PRO_5047457990" evidence="7">
    <location>
        <begin position="26"/>
        <end position="299"/>
    </location>
</feature>
<evidence type="ECO:0000256" key="4">
    <source>
        <dbReference type="ARBA" id="ARBA00022729"/>
    </source>
</evidence>
<feature type="signal peptide" evidence="7">
    <location>
        <begin position="1"/>
        <end position="25"/>
    </location>
</feature>
<dbReference type="InterPro" id="IPR000917">
    <property type="entry name" value="Sulfatase_N"/>
</dbReference>
<accession>A0ABV1RDI8</accession>
<evidence type="ECO:0000256" key="7">
    <source>
        <dbReference type="SAM" id="SignalP"/>
    </source>
</evidence>
<dbReference type="EMBL" id="JBELOE010000078">
    <property type="protein sequence ID" value="MER2490974.1"/>
    <property type="molecule type" value="Genomic_DNA"/>
</dbReference>
<evidence type="ECO:0000256" key="5">
    <source>
        <dbReference type="ARBA" id="ARBA00022801"/>
    </source>
</evidence>
<keyword evidence="10" id="KW-1185">Reference proteome</keyword>
<name>A0ABV1RDI8_9ALTE</name>
<evidence type="ECO:0000256" key="1">
    <source>
        <dbReference type="ARBA" id="ARBA00001913"/>
    </source>
</evidence>
<keyword evidence="5" id="KW-0378">Hydrolase</keyword>
<evidence type="ECO:0000256" key="6">
    <source>
        <dbReference type="ARBA" id="ARBA00022837"/>
    </source>
</evidence>
<keyword evidence="3" id="KW-0479">Metal-binding</keyword>
<dbReference type="SUPFAM" id="SSF53649">
    <property type="entry name" value="Alkaline phosphatase-like"/>
    <property type="match status" value="1"/>
</dbReference>